<dbReference type="GO" id="GO:0006412">
    <property type="term" value="P:translation"/>
    <property type="evidence" value="ECO:0007669"/>
    <property type="project" value="UniProtKB-UniRule"/>
</dbReference>
<dbReference type="HAMAP" id="MF_00373">
    <property type="entry name" value="Ribosomal_bL28"/>
    <property type="match status" value="1"/>
</dbReference>
<dbReference type="FunFam" id="2.30.170.40:FF:000001">
    <property type="entry name" value="50S ribosomal protein L28"/>
    <property type="match status" value="1"/>
</dbReference>
<dbReference type="InterPro" id="IPR037147">
    <property type="entry name" value="Ribosomal_bL28_sf"/>
</dbReference>
<gene>
    <name evidence="5 6" type="primary">rpmB</name>
    <name evidence="6" type="ORF">REG_1120</name>
</gene>
<dbReference type="InterPro" id="IPR026569">
    <property type="entry name" value="Ribosomal_bL28"/>
</dbReference>
<dbReference type="SUPFAM" id="SSF143800">
    <property type="entry name" value="L28p-like"/>
    <property type="match status" value="1"/>
</dbReference>
<evidence type="ECO:0000256" key="5">
    <source>
        <dbReference type="HAMAP-Rule" id="MF_00373"/>
    </source>
</evidence>
<evidence type="ECO:0000256" key="1">
    <source>
        <dbReference type="ARBA" id="ARBA00008760"/>
    </source>
</evidence>
<evidence type="ECO:0000256" key="2">
    <source>
        <dbReference type="ARBA" id="ARBA00022980"/>
    </source>
</evidence>
<name>E0WSY5_9ENTR</name>
<dbReference type="Pfam" id="PF00830">
    <property type="entry name" value="Ribosomal_L28"/>
    <property type="match status" value="1"/>
</dbReference>
<sequence length="83" mass="9653">MEKIDMSRICPVSGKRAMRGNKRSHAMNATKRSFNVNLQSHRFWDTEKGRFVKLRISTKAMRTIDKHGIEKVMKTLDAKGVKY</sequence>
<evidence type="ECO:0000313" key="7">
    <source>
        <dbReference type="Proteomes" id="UP000005726"/>
    </source>
</evidence>
<evidence type="ECO:0000256" key="4">
    <source>
        <dbReference type="ARBA" id="ARBA00035174"/>
    </source>
</evidence>
<dbReference type="Gene3D" id="2.30.170.40">
    <property type="entry name" value="Ribosomal protein L28/L24"/>
    <property type="match status" value="1"/>
</dbReference>
<dbReference type="HOGENOM" id="CLU_064548_3_1_6"/>
<evidence type="ECO:0000313" key="6">
    <source>
        <dbReference type="EMBL" id="EFL91670.1"/>
    </source>
</evidence>
<reference evidence="6" key="1">
    <citation type="journal article" date="2009" name="Environ. Microbiol.">
        <title>Dynamics of genome evolution in facultative symbionts of aphids.</title>
        <authorList>
            <person name="Degnan P.H."/>
            <person name="Leonardo T.E."/>
            <person name="Cass B.N."/>
            <person name="Hurwitz B."/>
            <person name="Stern D."/>
            <person name="Gibbs R.A."/>
            <person name="Richards S."/>
            <person name="Moran N.A."/>
        </authorList>
    </citation>
    <scope>NUCLEOTIDE SEQUENCE [LARGE SCALE GENOMIC DNA]</scope>
    <source>
        <strain evidence="6">LSR1</strain>
    </source>
</reference>
<comment type="similarity">
    <text evidence="1 5">Belongs to the bacterial ribosomal protein bL28 family.</text>
</comment>
<accession>E0WSY5</accession>
<proteinExistence type="inferred from homology"/>
<dbReference type="AlphaFoldDB" id="E0WSY5"/>
<dbReference type="InterPro" id="IPR034704">
    <property type="entry name" value="Ribosomal_bL28/bL31-like_sf"/>
</dbReference>
<keyword evidence="7" id="KW-1185">Reference proteome</keyword>
<dbReference type="NCBIfam" id="TIGR00009">
    <property type="entry name" value="L28"/>
    <property type="match status" value="1"/>
</dbReference>
<keyword evidence="2 5" id="KW-0689">Ribosomal protein</keyword>
<evidence type="ECO:0000256" key="3">
    <source>
        <dbReference type="ARBA" id="ARBA00023274"/>
    </source>
</evidence>
<keyword evidence="3 5" id="KW-0687">Ribonucleoprotein</keyword>
<organism evidence="6 7">
    <name type="scientific">Candidatus Regiella insecticola LSR1</name>
    <dbReference type="NCBI Taxonomy" id="663321"/>
    <lineage>
        <taxon>Bacteria</taxon>
        <taxon>Pseudomonadati</taxon>
        <taxon>Pseudomonadota</taxon>
        <taxon>Gammaproteobacteria</taxon>
        <taxon>Enterobacterales</taxon>
        <taxon>Enterobacteriaceae</taxon>
        <taxon>aphid secondary symbionts</taxon>
        <taxon>Candidatus Regiella</taxon>
    </lineage>
</organism>
<dbReference type="PANTHER" id="PTHR13528">
    <property type="entry name" value="39S RIBOSOMAL PROTEIN L28, MITOCHONDRIAL"/>
    <property type="match status" value="1"/>
</dbReference>
<dbReference type="EMBL" id="GL379592">
    <property type="protein sequence ID" value="EFL91670.1"/>
    <property type="molecule type" value="Genomic_DNA"/>
</dbReference>
<dbReference type="Proteomes" id="UP000005726">
    <property type="component" value="Unassembled WGS sequence"/>
</dbReference>
<protein>
    <recommendedName>
        <fullName evidence="4 5">Large ribosomal subunit protein bL28</fullName>
    </recommendedName>
</protein>
<dbReference type="PANTHER" id="PTHR13528:SF2">
    <property type="entry name" value="LARGE RIBOSOMAL SUBUNIT PROTEIN BL28M"/>
    <property type="match status" value="1"/>
</dbReference>
<dbReference type="InterPro" id="IPR001383">
    <property type="entry name" value="Ribosomal_bL28_bact-type"/>
</dbReference>
<dbReference type="GO" id="GO:0003735">
    <property type="term" value="F:structural constituent of ribosome"/>
    <property type="evidence" value="ECO:0007669"/>
    <property type="project" value="InterPro"/>
</dbReference>
<dbReference type="GO" id="GO:0022625">
    <property type="term" value="C:cytosolic large ribosomal subunit"/>
    <property type="evidence" value="ECO:0007669"/>
    <property type="project" value="TreeGrafter"/>
</dbReference>